<protein>
    <submittedName>
        <fullName evidence="3">DUF2868 domain-containing protein</fullName>
    </submittedName>
</protein>
<evidence type="ECO:0000256" key="2">
    <source>
        <dbReference type="SAM" id="Phobius"/>
    </source>
</evidence>
<keyword evidence="2" id="KW-0472">Membrane</keyword>
<dbReference type="AlphaFoldDB" id="A0A6C0TY29"/>
<feature type="compositionally biased region" description="Basic residues" evidence="1">
    <location>
        <begin position="328"/>
        <end position="337"/>
    </location>
</feature>
<dbReference type="Pfam" id="PF11067">
    <property type="entry name" value="DUF2868"/>
    <property type="match status" value="1"/>
</dbReference>
<feature type="region of interest" description="Disordered" evidence="1">
    <location>
        <begin position="313"/>
        <end position="337"/>
    </location>
</feature>
<dbReference type="InterPro" id="IPR021296">
    <property type="entry name" value="DUF2868"/>
</dbReference>
<proteinExistence type="predicted"/>
<evidence type="ECO:0000256" key="1">
    <source>
        <dbReference type="SAM" id="MobiDB-lite"/>
    </source>
</evidence>
<organism evidence="3 4">
    <name type="scientific">Kineobactrum salinum</name>
    <dbReference type="NCBI Taxonomy" id="2708301"/>
    <lineage>
        <taxon>Bacteria</taxon>
        <taxon>Pseudomonadati</taxon>
        <taxon>Pseudomonadota</taxon>
        <taxon>Gammaproteobacteria</taxon>
        <taxon>Cellvibrionales</taxon>
        <taxon>Halieaceae</taxon>
        <taxon>Kineobactrum</taxon>
    </lineage>
</organism>
<accession>A0A6C0TY29</accession>
<keyword evidence="2" id="KW-1133">Transmembrane helix</keyword>
<keyword evidence="4" id="KW-1185">Reference proteome</keyword>
<gene>
    <name evidence="3" type="ORF">G3T16_02550</name>
</gene>
<sequence length="337" mass="36975">MTHSRPDIQDLYRLAGQLERDQQEPVAALRERDRAIALDCGSAAVLPRLLCWLDAVAPPATVVSKSLSEASAALLARLLALASGFAAMAGFLLGSERALVNVFLFLALFVFSQLLLCLLAALLMWRSARGQVPLALPLNPARWILQRSLPDDRYLRELQPLLRLLLLRYGQELGALFTLAAALAFLLIPALGEFSFVWGSTFQPGAGLVQGLMDTLAWPWASWLPAATVPAEVVAGSRFHPALVTLDRAGIESMRGWWPFLFLCLLCYGLLPRLLLWGLSRLLARRLLVHSFVHYPGAELVLARMEAPLLRTRASTPDPGQFPPIPGRRGRPRPAAG</sequence>
<reference evidence="3 4" key="1">
    <citation type="submission" date="2020-02" db="EMBL/GenBank/DDBJ databases">
        <title>Genome sequencing for Kineobactrum sp. M2.</title>
        <authorList>
            <person name="Park S.-J."/>
        </authorList>
    </citation>
    <scope>NUCLEOTIDE SEQUENCE [LARGE SCALE GENOMIC DNA]</scope>
    <source>
        <strain evidence="3 4">M2</strain>
    </source>
</reference>
<keyword evidence="2" id="KW-0812">Transmembrane</keyword>
<dbReference type="RefSeq" id="WP_163493693.1">
    <property type="nucleotide sequence ID" value="NZ_CP048711.1"/>
</dbReference>
<feature type="transmembrane region" description="Helical" evidence="2">
    <location>
        <begin position="173"/>
        <end position="192"/>
    </location>
</feature>
<feature type="transmembrane region" description="Helical" evidence="2">
    <location>
        <begin position="74"/>
        <end position="93"/>
    </location>
</feature>
<evidence type="ECO:0000313" key="4">
    <source>
        <dbReference type="Proteomes" id="UP000477680"/>
    </source>
</evidence>
<dbReference type="Proteomes" id="UP000477680">
    <property type="component" value="Chromosome"/>
</dbReference>
<feature type="transmembrane region" description="Helical" evidence="2">
    <location>
        <begin position="99"/>
        <end position="125"/>
    </location>
</feature>
<name>A0A6C0TY29_9GAMM</name>
<dbReference type="EMBL" id="CP048711">
    <property type="protein sequence ID" value="QIB64443.1"/>
    <property type="molecule type" value="Genomic_DNA"/>
</dbReference>
<evidence type="ECO:0000313" key="3">
    <source>
        <dbReference type="EMBL" id="QIB64443.1"/>
    </source>
</evidence>
<feature type="transmembrane region" description="Helical" evidence="2">
    <location>
        <begin position="256"/>
        <end position="276"/>
    </location>
</feature>
<dbReference type="KEGG" id="kim:G3T16_02550"/>